<dbReference type="GO" id="GO:0006269">
    <property type="term" value="P:DNA replication, synthesis of primer"/>
    <property type="evidence" value="ECO:0007669"/>
    <property type="project" value="UniProtKB-KW"/>
</dbReference>
<keyword evidence="7 12" id="KW-0862">Zinc</keyword>
<dbReference type="GO" id="GO:0043138">
    <property type="term" value="F:3'-5' DNA helicase activity"/>
    <property type="evidence" value="ECO:0007669"/>
    <property type="project" value="UniProtKB-EC"/>
</dbReference>
<dbReference type="InterPro" id="IPR027417">
    <property type="entry name" value="P-loop_NTPase"/>
</dbReference>
<organism evidence="15 16">
    <name type="scientific">Candidatus Anoxymicrobium japonicum</name>
    <dbReference type="NCBI Taxonomy" id="2013648"/>
    <lineage>
        <taxon>Bacteria</taxon>
        <taxon>Bacillati</taxon>
        <taxon>Actinomycetota</taxon>
        <taxon>Candidatus Geothermincolia</taxon>
        <taxon>Candidatus Geothermincolales</taxon>
        <taxon>Candidatus Anoxymicrobiaceae</taxon>
        <taxon>Candidatus Anoxymicrobium</taxon>
    </lineage>
</organism>
<dbReference type="InterPro" id="IPR011545">
    <property type="entry name" value="DEAD/DEAH_box_helicase_dom"/>
</dbReference>
<dbReference type="InterPro" id="IPR041236">
    <property type="entry name" value="PriA_C"/>
</dbReference>
<proteinExistence type="inferred from homology"/>
<comment type="catalytic activity">
    <reaction evidence="12">
        <text>Couples ATP hydrolysis with the unwinding of duplex DNA by translocating in the 3'-5' direction.</text>
        <dbReference type="EC" id="5.6.2.4"/>
    </reaction>
</comment>
<evidence type="ECO:0000256" key="4">
    <source>
        <dbReference type="ARBA" id="ARBA00022741"/>
    </source>
</evidence>
<dbReference type="EC" id="5.6.2.4" evidence="12"/>
<keyword evidence="8 12" id="KW-0067">ATP-binding</keyword>
<dbReference type="Pfam" id="PF00270">
    <property type="entry name" value="DEAD"/>
    <property type="match status" value="1"/>
</dbReference>
<evidence type="ECO:0000256" key="11">
    <source>
        <dbReference type="ARBA" id="ARBA00048988"/>
    </source>
</evidence>
<evidence type="ECO:0000256" key="3">
    <source>
        <dbReference type="ARBA" id="ARBA00022723"/>
    </source>
</evidence>
<feature type="binding site" evidence="12">
    <location>
        <position position="536"/>
    </location>
    <ligand>
        <name>Zn(2+)</name>
        <dbReference type="ChEBI" id="CHEBI:29105"/>
        <label>2</label>
    </ligand>
</feature>
<accession>A0A2N3G5U3</accession>
<dbReference type="InterPro" id="IPR001650">
    <property type="entry name" value="Helicase_C-like"/>
</dbReference>
<feature type="binding site" evidence="12">
    <location>
        <position position="533"/>
    </location>
    <ligand>
        <name>Zn(2+)</name>
        <dbReference type="ChEBI" id="CHEBI:29105"/>
        <label>2</label>
    </ligand>
</feature>
<comment type="function">
    <text evidence="12">Initiates the restart of stalled replication forks, which reloads the replicative helicase on sites other than the origin of replication. Recognizes and binds to abandoned replication forks and remodels them to uncover a helicase loading site. Promotes assembly of the primosome at these replication forks.</text>
</comment>
<evidence type="ECO:0000259" key="14">
    <source>
        <dbReference type="PROSITE" id="PS51194"/>
    </source>
</evidence>
<evidence type="ECO:0000256" key="2">
    <source>
        <dbReference type="ARBA" id="ARBA00022705"/>
    </source>
</evidence>
<dbReference type="CDD" id="cd17929">
    <property type="entry name" value="DEXHc_priA"/>
    <property type="match status" value="1"/>
</dbReference>
<sequence length="823" mass="89681">MVGSPESKRYVEVIIDTAVRDLDRPFTYELPAEISAGVQVGSMALVPFNNRLSLGYVVGFPPRSDLSRIKSVSRIVDEPPLFDFDSMRLCKWIASHYLCPLSRSFHLVVPPGRSRKVKQLVSLAVRARDALIAVAGDDAAVKVVNELNSAGELDIDALKKLIGAGPAVTGVKSMEEKSLVKRRFALTRPAANARTRLVVHATPVASDWNAINKLPGRQREIVDELIARGGVEFQSDLLQSVGASHASLKSLAKKGVLEIAGEEVLRQPWLGASSGGAVRHKPNARQQAAIDRVSTVIEEGRHKVFLLEGVTGSGKTEVYIHSIEKALEKGKQAIVLVPEISLTPQTVERFESRFPGDVAVLHSRLGPGERFDQWRGARDGRYRVVVGARSALFAPLANIGLIVIDEEHEPSYKSDTSPRYNARDVAVVRARMAGAVVILGSATPCLESVERARAGLYERLELPKRIDNRPLPEVEIVDMRETGGAGEVPLLSRRMLDALSRAVEAGDQAILFLNRRGFSNYMQCRACGQIMGCDDCEVSLCYHSRGNMMLCHHCGMRRNVPPACPSCGGGPMKQFGAGTQKVEEELMKHVPGVTCIRMDADSTTTKDAHWRLLGKFRAGEAQVLIGTQMIAKGLDIPSVTFVGVINADTALALPDFRASERTYQLLTQVSGRAGRGLRPGLVVIQTFNPDHPTIKAMTGGTGTFIEAELESRSRANYPPFVDLVNVMVTSPEIAAASRSAERMRHILDTDLDGTGAIILGPAPAPLSRLRGLYRWHILVKSADLDKISDRLITAVGRFYDYSRTFPPGKSVKVSLDVDPVSLL</sequence>
<dbReference type="Pfam" id="PF18074">
    <property type="entry name" value="PriA_C"/>
    <property type="match status" value="1"/>
</dbReference>
<keyword evidence="3 12" id="KW-0479">Metal-binding</keyword>
<dbReference type="GO" id="GO:1990077">
    <property type="term" value="C:primosome complex"/>
    <property type="evidence" value="ECO:0007669"/>
    <property type="project" value="UniProtKB-UniRule"/>
</dbReference>
<dbReference type="Pfam" id="PF17764">
    <property type="entry name" value="PriA_3primeBD"/>
    <property type="match status" value="1"/>
</dbReference>
<dbReference type="PANTHER" id="PTHR30580:SF0">
    <property type="entry name" value="PRIMOSOMAL PROTEIN N"/>
    <property type="match status" value="1"/>
</dbReference>
<keyword evidence="4 12" id="KW-0547">Nucleotide-binding</keyword>
<evidence type="ECO:0000313" key="15">
    <source>
        <dbReference type="EMBL" id="PKQ28089.1"/>
    </source>
</evidence>
<dbReference type="GO" id="GO:0006270">
    <property type="term" value="P:DNA replication initiation"/>
    <property type="evidence" value="ECO:0007669"/>
    <property type="project" value="TreeGrafter"/>
</dbReference>
<dbReference type="NCBIfam" id="NF004066">
    <property type="entry name" value="PRK05580.1-3"/>
    <property type="match status" value="1"/>
</dbReference>
<feature type="binding site" evidence="12">
    <location>
        <position position="527"/>
    </location>
    <ligand>
        <name>Zn(2+)</name>
        <dbReference type="ChEBI" id="CHEBI:29105"/>
        <label>1</label>
    </ligand>
</feature>
<keyword evidence="2 12" id="KW-0235">DNA replication</keyword>
<dbReference type="GO" id="GO:0005524">
    <property type="term" value="F:ATP binding"/>
    <property type="evidence" value="ECO:0007669"/>
    <property type="project" value="UniProtKB-UniRule"/>
</dbReference>
<comment type="catalytic activity">
    <reaction evidence="11 12">
        <text>ATP + H2O = ADP + phosphate + H(+)</text>
        <dbReference type="Rhea" id="RHEA:13065"/>
        <dbReference type="ChEBI" id="CHEBI:15377"/>
        <dbReference type="ChEBI" id="CHEBI:15378"/>
        <dbReference type="ChEBI" id="CHEBI:30616"/>
        <dbReference type="ChEBI" id="CHEBI:43474"/>
        <dbReference type="ChEBI" id="CHEBI:456216"/>
        <dbReference type="EC" id="5.6.2.4"/>
    </reaction>
</comment>
<dbReference type="EMBL" id="PHEX01000033">
    <property type="protein sequence ID" value="PKQ28089.1"/>
    <property type="molecule type" value="Genomic_DNA"/>
</dbReference>
<dbReference type="SMART" id="SM00487">
    <property type="entry name" value="DEXDc"/>
    <property type="match status" value="1"/>
</dbReference>
<dbReference type="HAMAP" id="MF_00983">
    <property type="entry name" value="PriA"/>
    <property type="match status" value="1"/>
</dbReference>
<feature type="domain" description="Helicase ATP-binding" evidence="13">
    <location>
        <begin position="296"/>
        <end position="462"/>
    </location>
</feature>
<evidence type="ECO:0000256" key="10">
    <source>
        <dbReference type="ARBA" id="ARBA00023235"/>
    </source>
</evidence>
<dbReference type="InterPro" id="IPR042115">
    <property type="entry name" value="PriA_3primeBD_sf"/>
</dbReference>
<feature type="binding site" evidence="12">
    <location>
        <position position="524"/>
    </location>
    <ligand>
        <name>Zn(2+)</name>
        <dbReference type="ChEBI" id="CHEBI:29105"/>
        <label>1</label>
    </ligand>
</feature>
<dbReference type="SUPFAM" id="SSF52540">
    <property type="entry name" value="P-loop containing nucleoside triphosphate hydrolases"/>
    <property type="match status" value="2"/>
</dbReference>
<comment type="similarity">
    <text evidence="12">Belongs to the helicase family. PriA subfamily.</text>
</comment>
<comment type="caution">
    <text evidence="15">The sequence shown here is derived from an EMBL/GenBank/DDBJ whole genome shotgun (WGS) entry which is preliminary data.</text>
</comment>
<dbReference type="PROSITE" id="PS51192">
    <property type="entry name" value="HELICASE_ATP_BIND_1"/>
    <property type="match status" value="1"/>
</dbReference>
<evidence type="ECO:0000256" key="7">
    <source>
        <dbReference type="ARBA" id="ARBA00022833"/>
    </source>
</evidence>
<dbReference type="FunFam" id="3.40.50.300:FF:000489">
    <property type="entry name" value="Primosome assembly protein PriA"/>
    <property type="match status" value="1"/>
</dbReference>
<dbReference type="SMART" id="SM00490">
    <property type="entry name" value="HELICc"/>
    <property type="match status" value="1"/>
</dbReference>
<evidence type="ECO:0000313" key="16">
    <source>
        <dbReference type="Proteomes" id="UP000233654"/>
    </source>
</evidence>
<dbReference type="GO" id="GO:0008270">
    <property type="term" value="F:zinc ion binding"/>
    <property type="evidence" value="ECO:0007669"/>
    <property type="project" value="UniProtKB-UniRule"/>
</dbReference>
<gene>
    <name evidence="12" type="primary">priA</name>
    <name evidence="15" type="ORF">CVT63_04630</name>
</gene>
<keyword evidence="9 12" id="KW-0238">DNA-binding</keyword>
<feature type="binding site" evidence="12">
    <location>
        <position position="564"/>
    </location>
    <ligand>
        <name>Zn(2+)</name>
        <dbReference type="ChEBI" id="CHEBI:29105"/>
        <label>1</label>
    </ligand>
</feature>
<feature type="domain" description="Helicase C-terminal" evidence="14">
    <location>
        <begin position="559"/>
        <end position="717"/>
    </location>
</feature>
<dbReference type="Proteomes" id="UP000233654">
    <property type="component" value="Unassembled WGS sequence"/>
</dbReference>
<reference evidence="15 16" key="1">
    <citation type="journal article" date="2017" name="ISME J.">
        <title>Potential for microbial H2 and metal transformations associated with novel bacteria and archaea in deep terrestrial subsurface sediments.</title>
        <authorList>
            <person name="Hernsdorf A.W."/>
            <person name="Amano Y."/>
            <person name="Miyakawa K."/>
            <person name="Ise K."/>
            <person name="Suzuki Y."/>
            <person name="Anantharaman K."/>
            <person name="Probst A."/>
            <person name="Burstein D."/>
            <person name="Thomas B.C."/>
            <person name="Banfield J.F."/>
        </authorList>
    </citation>
    <scope>NUCLEOTIDE SEQUENCE [LARGE SCALE GENOMIC DNA]</scope>
    <source>
        <strain evidence="15">HGW-Actinobacteria-3</strain>
    </source>
</reference>
<keyword evidence="5 12" id="KW-0378">Hydrolase</keyword>
<evidence type="ECO:0000256" key="9">
    <source>
        <dbReference type="ARBA" id="ARBA00023125"/>
    </source>
</evidence>
<comment type="subunit">
    <text evidence="12">Component of the replication restart primosome.</text>
</comment>
<feature type="binding site" evidence="12">
    <location>
        <position position="567"/>
    </location>
    <ligand>
        <name>Zn(2+)</name>
        <dbReference type="ChEBI" id="CHEBI:29105"/>
        <label>1</label>
    </ligand>
</feature>
<evidence type="ECO:0000259" key="13">
    <source>
        <dbReference type="PROSITE" id="PS51192"/>
    </source>
</evidence>
<dbReference type="GO" id="GO:0006302">
    <property type="term" value="P:double-strand break repair"/>
    <property type="evidence" value="ECO:0007669"/>
    <property type="project" value="InterPro"/>
</dbReference>
<dbReference type="InterPro" id="IPR005259">
    <property type="entry name" value="PriA"/>
</dbReference>
<dbReference type="Gene3D" id="3.40.50.300">
    <property type="entry name" value="P-loop containing nucleotide triphosphate hydrolases"/>
    <property type="match status" value="2"/>
</dbReference>
<dbReference type="GO" id="GO:0016887">
    <property type="term" value="F:ATP hydrolysis activity"/>
    <property type="evidence" value="ECO:0007669"/>
    <property type="project" value="RHEA"/>
</dbReference>
<dbReference type="PANTHER" id="PTHR30580">
    <property type="entry name" value="PRIMOSOMAL PROTEIN N"/>
    <property type="match status" value="1"/>
</dbReference>
<evidence type="ECO:0000256" key="12">
    <source>
        <dbReference type="HAMAP-Rule" id="MF_00983"/>
    </source>
</evidence>
<dbReference type="GO" id="GO:0006310">
    <property type="term" value="P:DNA recombination"/>
    <property type="evidence" value="ECO:0007669"/>
    <property type="project" value="InterPro"/>
</dbReference>
<keyword evidence="6 12" id="KW-0347">Helicase</keyword>
<dbReference type="PROSITE" id="PS51194">
    <property type="entry name" value="HELICASE_CTER"/>
    <property type="match status" value="1"/>
</dbReference>
<protein>
    <recommendedName>
        <fullName evidence="12">Replication restart protein PriA</fullName>
    </recommendedName>
    <alternativeName>
        <fullName evidence="12">ATP-dependent DNA helicase PriA</fullName>
        <ecNumber evidence="12">5.6.2.4</ecNumber>
    </alternativeName>
    <alternativeName>
        <fullName evidence="12">DNA 3'-5' helicase PriA</fullName>
    </alternativeName>
</protein>
<dbReference type="InterPro" id="IPR041222">
    <property type="entry name" value="PriA_3primeBD"/>
</dbReference>
<dbReference type="GO" id="GO:0003677">
    <property type="term" value="F:DNA binding"/>
    <property type="evidence" value="ECO:0007669"/>
    <property type="project" value="UniProtKB-UniRule"/>
</dbReference>
<dbReference type="NCBIfam" id="TIGR00595">
    <property type="entry name" value="priA"/>
    <property type="match status" value="1"/>
</dbReference>
<dbReference type="AlphaFoldDB" id="A0A2N3G5U3"/>
<comment type="cofactor">
    <cofactor evidence="12">
        <name>Zn(2+)</name>
        <dbReference type="ChEBI" id="CHEBI:29105"/>
    </cofactor>
    <text evidence="12">Binds 2 zinc ions per subunit.</text>
</comment>
<evidence type="ECO:0000256" key="5">
    <source>
        <dbReference type="ARBA" id="ARBA00022801"/>
    </source>
</evidence>
<dbReference type="Gene3D" id="3.40.1440.60">
    <property type="entry name" value="PriA, 3(prime) DNA-binding domain"/>
    <property type="match status" value="1"/>
</dbReference>
<evidence type="ECO:0000256" key="6">
    <source>
        <dbReference type="ARBA" id="ARBA00022806"/>
    </source>
</evidence>
<keyword evidence="10 12" id="KW-0413">Isomerase</keyword>
<name>A0A2N3G5U3_9ACTN</name>
<evidence type="ECO:0000256" key="8">
    <source>
        <dbReference type="ARBA" id="ARBA00022840"/>
    </source>
</evidence>
<keyword evidence="1 12" id="KW-0639">Primosome</keyword>
<dbReference type="Pfam" id="PF00271">
    <property type="entry name" value="Helicase_C"/>
    <property type="match status" value="1"/>
</dbReference>
<dbReference type="CDD" id="cd18804">
    <property type="entry name" value="SF2_C_priA"/>
    <property type="match status" value="1"/>
</dbReference>
<feature type="binding site" evidence="12">
    <location>
        <position position="554"/>
    </location>
    <ligand>
        <name>Zn(2+)</name>
        <dbReference type="ChEBI" id="CHEBI:29105"/>
        <label>2</label>
    </ligand>
</feature>
<feature type="binding site" evidence="12">
    <location>
        <position position="551"/>
    </location>
    <ligand>
        <name>Zn(2+)</name>
        <dbReference type="ChEBI" id="CHEBI:29105"/>
        <label>2</label>
    </ligand>
</feature>
<evidence type="ECO:0000256" key="1">
    <source>
        <dbReference type="ARBA" id="ARBA00022515"/>
    </source>
</evidence>
<dbReference type="InterPro" id="IPR014001">
    <property type="entry name" value="Helicase_ATP-bd"/>
</dbReference>